<keyword evidence="5" id="KW-0812">Transmembrane</keyword>
<dbReference type="InterPro" id="IPR036282">
    <property type="entry name" value="Glutathione-S-Trfase_C_sf"/>
</dbReference>
<feature type="domain" description="GST N-terminal" evidence="6">
    <location>
        <begin position="1"/>
        <end position="146"/>
    </location>
</feature>
<accession>A0A3S3ML81</accession>
<sequence>MVVKVYGPVYSSATRRVLACLIEKGVDFEIKPINMISGEQHSPDYLKLQVSSLMPLFCNLGLNRFVCLICIGFACDLNRFYMGLVQNITCIEKFLLASLYLFLAMLLTFKLLRPFGFVPVIQDGDLTLFESRAILRYYAEKYASQGAELLGKNLEERAIVEQWLEVEGHNYNLPCYTLVVQILYHPKLGLALDHKAIEEAEEKLGKVLDIYEERLSKSKYLAGDFYSLADLSHLSFTNYLVNNAGKDYMIKNRKHVNAWWEDISNRPAWKKVLELGTDVAGDCSVYIVEKMVVKVYGPVYASATRRVLACLIEKGIEFEIKPMNIIDGEQHSPDYLKLQPFGVVPVIQDGDLTLFESRAILRYYAEKYASQGADLLGKNLEERAVVEQWIEVEGHNYYPPTYTLLMQILYNPKLGLALDHKAIEEAEEKLGKVLDIYEERLSKSKYLAGDFYSLADLSHLSLTNYIVNNAGKDYMIKNRKHVNAWWEDISNRLAWKKVLELGTDGLF</sequence>
<gene>
    <name evidence="8" type="ORF">CKAN_01460700</name>
</gene>
<dbReference type="GO" id="GO:0005737">
    <property type="term" value="C:cytoplasm"/>
    <property type="evidence" value="ECO:0007669"/>
    <property type="project" value="TreeGrafter"/>
</dbReference>
<dbReference type="PANTHER" id="PTHR43900">
    <property type="entry name" value="GLUTATHIONE S-TRANSFERASE RHO"/>
    <property type="match status" value="1"/>
</dbReference>
<dbReference type="FunFam" id="1.20.1050.10:FF:000004">
    <property type="entry name" value="Glutathione S-transferase F2"/>
    <property type="match status" value="2"/>
</dbReference>
<dbReference type="InterPro" id="IPR036249">
    <property type="entry name" value="Thioredoxin-like_sf"/>
</dbReference>
<dbReference type="EC" id="2.5.1.18" evidence="2"/>
<feature type="domain" description="GST N-terminal" evidence="6">
    <location>
        <begin position="291"/>
        <end position="372"/>
    </location>
</feature>
<feature type="transmembrane region" description="Helical" evidence="5">
    <location>
        <begin position="94"/>
        <end position="112"/>
    </location>
</feature>
<dbReference type="CDD" id="cd03187">
    <property type="entry name" value="GST_C_Phi"/>
    <property type="match status" value="2"/>
</dbReference>
<dbReference type="Gene3D" id="3.40.30.10">
    <property type="entry name" value="Glutaredoxin"/>
    <property type="match status" value="2"/>
</dbReference>
<evidence type="ECO:0000259" key="7">
    <source>
        <dbReference type="PROSITE" id="PS50405"/>
    </source>
</evidence>
<dbReference type="Gene3D" id="1.20.1050.10">
    <property type="match status" value="2"/>
</dbReference>
<evidence type="ECO:0000256" key="5">
    <source>
        <dbReference type="SAM" id="Phobius"/>
    </source>
</evidence>
<comment type="similarity">
    <text evidence="1">Belongs to the GST superfamily. Phi family.</text>
</comment>
<dbReference type="Pfam" id="PF00043">
    <property type="entry name" value="GST_C"/>
    <property type="match status" value="2"/>
</dbReference>
<dbReference type="GO" id="GO:0006749">
    <property type="term" value="P:glutathione metabolic process"/>
    <property type="evidence" value="ECO:0007669"/>
    <property type="project" value="TreeGrafter"/>
</dbReference>
<dbReference type="EMBL" id="QPKB01000005">
    <property type="protein sequence ID" value="RWR85734.1"/>
    <property type="molecule type" value="Genomic_DNA"/>
</dbReference>
<dbReference type="InterPro" id="IPR040079">
    <property type="entry name" value="Glutathione_S-Trfase"/>
</dbReference>
<reference evidence="8 9" key="1">
    <citation type="journal article" date="2019" name="Nat. Plants">
        <title>Stout camphor tree genome fills gaps in understanding of flowering plant genome evolution.</title>
        <authorList>
            <person name="Chaw S.M."/>
            <person name="Liu Y.C."/>
            <person name="Wu Y.W."/>
            <person name="Wang H.Y."/>
            <person name="Lin C.I."/>
            <person name="Wu C.S."/>
            <person name="Ke H.M."/>
            <person name="Chang L.Y."/>
            <person name="Hsu C.Y."/>
            <person name="Yang H.T."/>
            <person name="Sudianto E."/>
            <person name="Hsu M.H."/>
            <person name="Wu K.P."/>
            <person name="Wang L.N."/>
            <person name="Leebens-Mack J.H."/>
            <person name="Tsai I.J."/>
        </authorList>
    </citation>
    <scope>NUCLEOTIDE SEQUENCE [LARGE SCALE GENOMIC DNA]</scope>
    <source>
        <strain evidence="9">cv. Chaw 1501</strain>
        <tissue evidence="8">Young leaves</tissue>
    </source>
</reference>
<evidence type="ECO:0000259" key="6">
    <source>
        <dbReference type="PROSITE" id="PS50404"/>
    </source>
</evidence>
<keyword evidence="5" id="KW-1133">Transmembrane helix</keyword>
<name>A0A3S3ML81_9MAGN</name>
<dbReference type="AlphaFoldDB" id="A0A3S3ML81"/>
<dbReference type="InterPro" id="IPR004045">
    <property type="entry name" value="Glutathione_S-Trfase_N"/>
</dbReference>
<keyword evidence="3 8" id="KW-0808">Transferase</keyword>
<dbReference type="SUPFAM" id="SSF47616">
    <property type="entry name" value="GST C-terminal domain-like"/>
    <property type="match status" value="2"/>
</dbReference>
<evidence type="ECO:0000256" key="4">
    <source>
        <dbReference type="ARBA" id="ARBA00047960"/>
    </source>
</evidence>
<dbReference type="OrthoDB" id="422574at2759"/>
<evidence type="ECO:0000313" key="9">
    <source>
        <dbReference type="Proteomes" id="UP000283530"/>
    </source>
</evidence>
<comment type="caution">
    <text evidence="8">The sequence shown here is derived from an EMBL/GenBank/DDBJ whole genome shotgun (WGS) entry which is preliminary data.</text>
</comment>
<evidence type="ECO:0000313" key="8">
    <source>
        <dbReference type="EMBL" id="RWR85734.1"/>
    </source>
</evidence>
<dbReference type="SUPFAM" id="SSF52833">
    <property type="entry name" value="Thioredoxin-like"/>
    <property type="match status" value="2"/>
</dbReference>
<dbReference type="Proteomes" id="UP000283530">
    <property type="component" value="Unassembled WGS sequence"/>
</dbReference>
<dbReference type="PROSITE" id="PS50405">
    <property type="entry name" value="GST_CTER"/>
    <property type="match status" value="2"/>
</dbReference>
<dbReference type="Pfam" id="PF13409">
    <property type="entry name" value="GST_N_2"/>
    <property type="match status" value="1"/>
</dbReference>
<evidence type="ECO:0000256" key="3">
    <source>
        <dbReference type="ARBA" id="ARBA00022679"/>
    </source>
</evidence>
<dbReference type="SFLD" id="SFLDG00358">
    <property type="entry name" value="Main_(cytGST)"/>
    <property type="match status" value="2"/>
</dbReference>
<dbReference type="SFLD" id="SFLDS00019">
    <property type="entry name" value="Glutathione_Transferase_(cytos"/>
    <property type="match status" value="2"/>
</dbReference>
<evidence type="ECO:0000256" key="2">
    <source>
        <dbReference type="ARBA" id="ARBA00012452"/>
    </source>
</evidence>
<dbReference type="InterPro" id="IPR004046">
    <property type="entry name" value="GST_C"/>
</dbReference>
<keyword evidence="9" id="KW-1185">Reference proteome</keyword>
<dbReference type="InterPro" id="IPR010987">
    <property type="entry name" value="Glutathione-S-Trfase_C-like"/>
</dbReference>
<dbReference type="GO" id="GO:0009636">
    <property type="term" value="P:response to toxic substance"/>
    <property type="evidence" value="ECO:0007669"/>
    <property type="project" value="UniProtKB-ARBA"/>
</dbReference>
<proteinExistence type="inferred from homology"/>
<evidence type="ECO:0000256" key="1">
    <source>
        <dbReference type="ARBA" id="ARBA00010128"/>
    </source>
</evidence>
<dbReference type="GO" id="GO:0004364">
    <property type="term" value="F:glutathione transferase activity"/>
    <property type="evidence" value="ECO:0007669"/>
    <property type="project" value="UniProtKB-EC"/>
</dbReference>
<feature type="domain" description="GST C-terminal" evidence="7">
    <location>
        <begin position="153"/>
        <end position="295"/>
    </location>
</feature>
<dbReference type="CDD" id="cd03053">
    <property type="entry name" value="GST_N_Phi"/>
    <property type="match status" value="1"/>
</dbReference>
<protein>
    <recommendedName>
        <fullName evidence="2">glutathione transferase</fullName>
        <ecNumber evidence="2">2.5.1.18</ecNumber>
    </recommendedName>
</protein>
<dbReference type="PROSITE" id="PS50404">
    <property type="entry name" value="GST_NTER"/>
    <property type="match status" value="2"/>
</dbReference>
<organism evidence="8 9">
    <name type="scientific">Cinnamomum micranthum f. kanehirae</name>
    <dbReference type="NCBI Taxonomy" id="337451"/>
    <lineage>
        <taxon>Eukaryota</taxon>
        <taxon>Viridiplantae</taxon>
        <taxon>Streptophyta</taxon>
        <taxon>Embryophyta</taxon>
        <taxon>Tracheophyta</taxon>
        <taxon>Spermatophyta</taxon>
        <taxon>Magnoliopsida</taxon>
        <taxon>Magnoliidae</taxon>
        <taxon>Laurales</taxon>
        <taxon>Lauraceae</taxon>
        <taxon>Cinnamomum</taxon>
    </lineage>
</organism>
<dbReference type="PANTHER" id="PTHR43900:SF65">
    <property type="entry name" value="GLUTATHIONE TRANSFERASE"/>
    <property type="match status" value="1"/>
</dbReference>
<dbReference type="InterPro" id="IPR034347">
    <property type="entry name" value="GST_Phi_C"/>
</dbReference>
<dbReference type="FunFam" id="3.40.30.10:FF:000016">
    <property type="entry name" value="Glutathione S-transferase F2"/>
    <property type="match status" value="1"/>
</dbReference>
<feature type="transmembrane region" description="Helical" evidence="5">
    <location>
        <begin position="53"/>
        <end position="74"/>
    </location>
</feature>
<feature type="domain" description="GST C-terminal" evidence="7">
    <location>
        <begin position="379"/>
        <end position="507"/>
    </location>
</feature>
<dbReference type="Pfam" id="PF02798">
    <property type="entry name" value="GST_N"/>
    <property type="match status" value="1"/>
</dbReference>
<comment type="catalytic activity">
    <reaction evidence="4">
        <text>RX + glutathione = an S-substituted glutathione + a halide anion + H(+)</text>
        <dbReference type="Rhea" id="RHEA:16437"/>
        <dbReference type="ChEBI" id="CHEBI:15378"/>
        <dbReference type="ChEBI" id="CHEBI:16042"/>
        <dbReference type="ChEBI" id="CHEBI:17792"/>
        <dbReference type="ChEBI" id="CHEBI:57925"/>
        <dbReference type="ChEBI" id="CHEBI:90779"/>
        <dbReference type="EC" id="2.5.1.18"/>
    </reaction>
</comment>
<keyword evidence="5" id="KW-0472">Membrane</keyword>
<dbReference type="GO" id="GO:0043295">
    <property type="term" value="F:glutathione binding"/>
    <property type="evidence" value="ECO:0007669"/>
    <property type="project" value="TreeGrafter"/>
</dbReference>
<dbReference type="STRING" id="337451.A0A3S3ML81"/>